<dbReference type="GO" id="GO:0046872">
    <property type="term" value="F:metal ion binding"/>
    <property type="evidence" value="ECO:0007669"/>
    <property type="project" value="UniProtKB-KW"/>
</dbReference>
<dbReference type="CDD" id="cd00113">
    <property type="entry name" value="PLAT"/>
    <property type="match status" value="1"/>
</dbReference>
<dbReference type="InterPro" id="IPR020834">
    <property type="entry name" value="LipOase_CS"/>
</dbReference>
<feature type="domain" description="Lipoxygenase" evidence="7">
    <location>
        <begin position="338"/>
        <end position="887"/>
    </location>
</feature>
<name>A0AAN8ZZ45_HALRR</name>
<evidence type="ECO:0000256" key="3">
    <source>
        <dbReference type="ARBA" id="ARBA00023002"/>
    </source>
</evidence>
<reference evidence="8 9" key="1">
    <citation type="submission" date="2023-11" db="EMBL/GenBank/DDBJ databases">
        <title>Halocaridina rubra genome assembly.</title>
        <authorList>
            <person name="Smith C."/>
        </authorList>
    </citation>
    <scope>NUCLEOTIDE SEQUENCE [LARGE SCALE GENOMIC DNA]</scope>
    <source>
        <strain evidence="8">EP-1</strain>
        <tissue evidence="8">Whole</tissue>
    </source>
</reference>
<evidence type="ECO:0000256" key="1">
    <source>
        <dbReference type="ARBA" id="ARBA00022723"/>
    </source>
</evidence>
<dbReference type="PRINTS" id="PR00087">
    <property type="entry name" value="LIPOXYGENASE"/>
</dbReference>
<dbReference type="Pfam" id="PF01477">
    <property type="entry name" value="PLAT"/>
    <property type="match status" value="1"/>
</dbReference>
<keyword evidence="1" id="KW-0479">Metal-binding</keyword>
<feature type="domain" description="PLAT" evidence="6">
    <location>
        <begin position="195"/>
        <end position="314"/>
    </location>
</feature>
<dbReference type="InterPro" id="IPR013819">
    <property type="entry name" value="LipOase_C"/>
</dbReference>
<organism evidence="8 9">
    <name type="scientific">Halocaridina rubra</name>
    <name type="common">Hawaiian red shrimp</name>
    <dbReference type="NCBI Taxonomy" id="373956"/>
    <lineage>
        <taxon>Eukaryota</taxon>
        <taxon>Metazoa</taxon>
        <taxon>Ecdysozoa</taxon>
        <taxon>Arthropoda</taxon>
        <taxon>Crustacea</taxon>
        <taxon>Multicrustacea</taxon>
        <taxon>Malacostraca</taxon>
        <taxon>Eumalacostraca</taxon>
        <taxon>Eucarida</taxon>
        <taxon>Decapoda</taxon>
        <taxon>Pleocyemata</taxon>
        <taxon>Caridea</taxon>
        <taxon>Atyoidea</taxon>
        <taxon>Atyidae</taxon>
        <taxon>Halocaridina</taxon>
    </lineage>
</organism>
<keyword evidence="3 8" id="KW-0560">Oxidoreductase</keyword>
<dbReference type="Gene3D" id="1.20.245.10">
    <property type="entry name" value="Lipoxygenase-1, Domain 5"/>
    <property type="match status" value="1"/>
</dbReference>
<sequence>MHAYTPLDNHVLISPIYNECSPIIPPTMSVPLISEQEGMGGVKCPVSYDVDLVSLHFTHICEFPDFRLFLHFLVARFGTDRSLCWLRIPNISHIVTRSRTKFGVFISLSVDKERSHHSTSFLSSFQERCHVSPPCDLGVTVLTGLCNWRETICGVTNGAYHWRSDLSFRFFCRNLSKGQVLEIPGTGGIEAIMKKAFQLIVRTGDQEGAGTDANVYVILEDENGLESSRVKLDKIFYNDLERSTVDTYYVECPEDFGRVQRMRITRDKKGFADDWFCDYIHVEDRRVPKKKMSARETSAAKSNSRNLMGTMKISPTPPNEKKEMYYFPVHRWISADHEYLFHEYGVSLPQHEPTVEVRKKDLLHKRETYQYIVHKEGLVAQIENLPSDEKFSDEYYWSFATEKVSLLAQTKLIEFTTAKWKSLDDLRKVYKQSLGEPQCIEVWKEDWWFGAQRIQGVNPLVIKLCKEIPENFDVTEETVSGLLEDMTLSEALEKNKLFLCDLEILEGLECNDNRELASPLALFYLTKANKLMPVAIQLKQKKGDDNPVYTPKDEPNTWLLAKMFYNNAEAQHHQALTHLGYTHLLMEGVVICTHRNLSPSHPLFKLMAPHFLFLLAINTRGLEKLISVGGWVDNCMTQGVKGIFELMRRGFDRWTFNKEGQVHTELAARGLLDKEILPDYPYRDDAIPLYNVIKKYVSTIVKHHYDTPEKIQDDWELKWWRDELVKPRDQNGVGLHDIPGTSDGFCHVDEIVDTVAAIISTCSLGHAAANFQQYEQYGFVPNYPGILHMNIPKEKKSYSEQDIMAILPNKRMTLDIMVITKLLSSRGTNSLGDFEMQYLYDPVGVQAADQFKKDLKKLSLETKLRNEDRDWKFEWLDPAIVPNSISV</sequence>
<evidence type="ECO:0000256" key="2">
    <source>
        <dbReference type="ARBA" id="ARBA00022964"/>
    </source>
</evidence>
<gene>
    <name evidence="8" type="primary">ALOX5</name>
    <name evidence="8" type="ORF">SK128_000645</name>
</gene>
<keyword evidence="2" id="KW-0223">Dioxygenase</keyword>
<accession>A0AAN8ZZ45</accession>
<dbReference type="PROSITE" id="PS51393">
    <property type="entry name" value="LIPOXYGENASE_3"/>
    <property type="match status" value="1"/>
</dbReference>
<dbReference type="EMBL" id="JAXCGZ010017007">
    <property type="protein sequence ID" value="KAK7069173.1"/>
    <property type="molecule type" value="Genomic_DNA"/>
</dbReference>
<dbReference type="PANTHER" id="PTHR11771">
    <property type="entry name" value="LIPOXYGENASE"/>
    <property type="match status" value="1"/>
</dbReference>
<evidence type="ECO:0000259" key="6">
    <source>
        <dbReference type="PROSITE" id="PS50095"/>
    </source>
</evidence>
<comment type="caution">
    <text evidence="5">Lacks conserved residue(s) required for the propagation of feature annotation.</text>
</comment>
<proteinExistence type="predicted"/>
<dbReference type="PROSITE" id="PS00081">
    <property type="entry name" value="LIPOXYGENASE_2"/>
    <property type="match status" value="1"/>
</dbReference>
<dbReference type="PROSITE" id="PS50095">
    <property type="entry name" value="PLAT"/>
    <property type="match status" value="1"/>
</dbReference>
<dbReference type="SMART" id="SM00308">
    <property type="entry name" value="LH2"/>
    <property type="match status" value="1"/>
</dbReference>
<dbReference type="GO" id="GO:0004051">
    <property type="term" value="F:arachidonate 5-lipoxygenase activity"/>
    <property type="evidence" value="ECO:0007669"/>
    <property type="project" value="UniProtKB-EC"/>
</dbReference>
<dbReference type="InterPro" id="IPR036392">
    <property type="entry name" value="PLAT/LH2_dom_sf"/>
</dbReference>
<dbReference type="InterPro" id="IPR001024">
    <property type="entry name" value="PLAT/LH2_dom"/>
</dbReference>
<dbReference type="Gene3D" id="3.10.450.60">
    <property type="match status" value="1"/>
</dbReference>
<evidence type="ECO:0000313" key="8">
    <source>
        <dbReference type="EMBL" id="KAK7069173.1"/>
    </source>
</evidence>
<evidence type="ECO:0000313" key="9">
    <source>
        <dbReference type="Proteomes" id="UP001381693"/>
    </source>
</evidence>
<keyword evidence="4" id="KW-0443">Lipid metabolism</keyword>
<dbReference type="Proteomes" id="UP001381693">
    <property type="component" value="Unassembled WGS sequence"/>
</dbReference>
<dbReference type="InterPro" id="IPR036226">
    <property type="entry name" value="LipOase_C_sf"/>
</dbReference>
<dbReference type="Gene3D" id="2.60.60.20">
    <property type="entry name" value="PLAT/LH2 domain"/>
    <property type="match status" value="1"/>
</dbReference>
<dbReference type="EC" id="1.13.11.34" evidence="8"/>
<evidence type="ECO:0000256" key="4">
    <source>
        <dbReference type="ARBA" id="ARBA00023098"/>
    </source>
</evidence>
<dbReference type="GO" id="GO:0034440">
    <property type="term" value="P:lipid oxidation"/>
    <property type="evidence" value="ECO:0007669"/>
    <property type="project" value="InterPro"/>
</dbReference>
<evidence type="ECO:0000259" key="7">
    <source>
        <dbReference type="PROSITE" id="PS51393"/>
    </source>
</evidence>
<dbReference type="AlphaFoldDB" id="A0AAN8ZZ45"/>
<evidence type="ECO:0000256" key="5">
    <source>
        <dbReference type="PROSITE-ProRule" id="PRU00152"/>
    </source>
</evidence>
<comment type="caution">
    <text evidence="8">The sequence shown here is derived from an EMBL/GenBank/DDBJ whole genome shotgun (WGS) entry which is preliminary data.</text>
</comment>
<dbReference type="SUPFAM" id="SSF49723">
    <property type="entry name" value="Lipase/lipooxygenase domain (PLAT/LH2 domain)"/>
    <property type="match status" value="1"/>
</dbReference>
<dbReference type="InterPro" id="IPR000907">
    <property type="entry name" value="LipOase"/>
</dbReference>
<keyword evidence="9" id="KW-1185">Reference proteome</keyword>
<dbReference type="SUPFAM" id="SSF48484">
    <property type="entry name" value="Lipoxigenase"/>
    <property type="match status" value="1"/>
</dbReference>
<dbReference type="Pfam" id="PF00305">
    <property type="entry name" value="Lipoxygenase"/>
    <property type="match status" value="1"/>
</dbReference>
<protein>
    <submittedName>
        <fullName evidence="8">Arachidonate 5-lipoxygenase</fullName>
        <ecNumber evidence="8">1.13.11.34</ecNumber>
    </submittedName>
</protein>